<reference evidence="4" key="1">
    <citation type="submission" date="2022-11" db="EMBL/GenBank/DDBJ databases">
        <authorList>
            <person name="Petersen C."/>
        </authorList>
    </citation>
    <scope>NUCLEOTIDE SEQUENCE</scope>
    <source>
        <strain evidence="4">IBT 26290</strain>
    </source>
</reference>
<dbReference type="OrthoDB" id="5355510at2759"/>
<feature type="zinc finger region" description="C3H1-type" evidence="1">
    <location>
        <begin position="163"/>
        <end position="192"/>
    </location>
</feature>
<dbReference type="EMBL" id="JAPQKN010000002">
    <property type="protein sequence ID" value="KAJ5168097.1"/>
    <property type="molecule type" value="Genomic_DNA"/>
</dbReference>
<keyword evidence="1" id="KW-0479">Metal-binding</keyword>
<evidence type="ECO:0000256" key="2">
    <source>
        <dbReference type="SAM" id="MobiDB-lite"/>
    </source>
</evidence>
<reference evidence="4" key="2">
    <citation type="journal article" date="2023" name="IMA Fungus">
        <title>Comparative genomic study of the Penicillium genus elucidates a diverse pangenome and 15 lateral gene transfer events.</title>
        <authorList>
            <person name="Petersen C."/>
            <person name="Sorensen T."/>
            <person name="Nielsen M.R."/>
            <person name="Sondergaard T.E."/>
            <person name="Sorensen J.L."/>
            <person name="Fitzpatrick D.A."/>
            <person name="Frisvad J.C."/>
            <person name="Nielsen K.L."/>
        </authorList>
    </citation>
    <scope>NUCLEOTIDE SEQUENCE</scope>
    <source>
        <strain evidence="4">IBT 26290</strain>
    </source>
</reference>
<dbReference type="RefSeq" id="XP_056544558.1">
    <property type="nucleotide sequence ID" value="XM_056685816.1"/>
</dbReference>
<name>A0A9W9I912_9EURO</name>
<evidence type="ECO:0000313" key="4">
    <source>
        <dbReference type="EMBL" id="KAJ5168097.1"/>
    </source>
</evidence>
<keyword evidence="5" id="KW-1185">Reference proteome</keyword>
<feature type="region of interest" description="Disordered" evidence="2">
    <location>
        <begin position="251"/>
        <end position="333"/>
    </location>
</feature>
<sequence>MSSQARPSFFCSRPNGVLTPLIALDDLPAQVTIRGVARILTAGETQGMTSCGVVAPRSEPWTLDGTAPTSHGGIINKGDLAELQAVLLKIMADDNVATHLRMSIKGILYRGLDAAYILDTPASNAAAGQSTSPVLYDNAAGNAGNTDNTGNYGNYGNGKQSLNHKKEYCSYWIRHGECDYQQQGCLYKHEMPTDPFMLEKLGLRDIPRWYREKYNVPSLLQPSFSNPRGPNHHAIVDQPTPKAIQYHATTDNASTTGTSGTNNSTTNSTTNSHPHRGGRYKSPRGAGFGAGKGRGNGIPNWNKNGNRSGLTQTSANYNNATPETSSPSTSENSFKITTGTKLDLLSDHGVSRLSEPDVMAQHILDKDGITRNSLSSRLSQLTTTPGGFNSPMNKEAEKDPFRTKSRRLFDFGSDGGVKLPRGDTKPPAFNQFANRTETETADKAASSAATQGGSSNFSASLLRELVATSEPIHPSEVLLNWGAIGEPVQRPTSTMTDTNLKFPFDSQYQDYLRPVSRADCAQYRIDPKKPLSRLVIRRY</sequence>
<evidence type="ECO:0000313" key="5">
    <source>
        <dbReference type="Proteomes" id="UP001149163"/>
    </source>
</evidence>
<evidence type="ECO:0000256" key="1">
    <source>
        <dbReference type="PROSITE-ProRule" id="PRU00723"/>
    </source>
</evidence>
<protein>
    <recommendedName>
        <fullName evidence="3">C3H1-type domain-containing protein</fullName>
    </recommendedName>
</protein>
<dbReference type="AlphaFoldDB" id="A0A9W9I912"/>
<feature type="compositionally biased region" description="Low complexity" evidence="2">
    <location>
        <begin position="318"/>
        <end position="333"/>
    </location>
</feature>
<feature type="compositionally biased region" description="Polar residues" evidence="2">
    <location>
        <begin position="299"/>
        <end position="317"/>
    </location>
</feature>
<feature type="compositionally biased region" description="Gly residues" evidence="2">
    <location>
        <begin position="286"/>
        <end position="296"/>
    </location>
</feature>
<dbReference type="GeneID" id="81424992"/>
<dbReference type="GO" id="GO:0008270">
    <property type="term" value="F:zinc ion binding"/>
    <property type="evidence" value="ECO:0007669"/>
    <property type="project" value="UniProtKB-KW"/>
</dbReference>
<feature type="compositionally biased region" description="Basic residues" evidence="2">
    <location>
        <begin position="273"/>
        <end position="282"/>
    </location>
</feature>
<organism evidence="4 5">
    <name type="scientific">Penicillium canariense</name>
    <dbReference type="NCBI Taxonomy" id="189055"/>
    <lineage>
        <taxon>Eukaryota</taxon>
        <taxon>Fungi</taxon>
        <taxon>Dikarya</taxon>
        <taxon>Ascomycota</taxon>
        <taxon>Pezizomycotina</taxon>
        <taxon>Eurotiomycetes</taxon>
        <taxon>Eurotiomycetidae</taxon>
        <taxon>Eurotiales</taxon>
        <taxon>Aspergillaceae</taxon>
        <taxon>Penicillium</taxon>
    </lineage>
</organism>
<feature type="compositionally biased region" description="Low complexity" evidence="2">
    <location>
        <begin position="251"/>
        <end position="272"/>
    </location>
</feature>
<dbReference type="Proteomes" id="UP001149163">
    <property type="component" value="Unassembled WGS sequence"/>
</dbReference>
<evidence type="ECO:0000259" key="3">
    <source>
        <dbReference type="PROSITE" id="PS50103"/>
    </source>
</evidence>
<comment type="caution">
    <text evidence="4">The sequence shown here is derived from an EMBL/GenBank/DDBJ whole genome shotgun (WGS) entry which is preliminary data.</text>
</comment>
<keyword evidence="1" id="KW-0863">Zinc-finger</keyword>
<proteinExistence type="predicted"/>
<feature type="domain" description="C3H1-type" evidence="3">
    <location>
        <begin position="163"/>
        <end position="192"/>
    </location>
</feature>
<dbReference type="PROSITE" id="PS50103">
    <property type="entry name" value="ZF_C3H1"/>
    <property type="match status" value="1"/>
</dbReference>
<gene>
    <name evidence="4" type="ORF">N7482_003691</name>
</gene>
<dbReference type="InterPro" id="IPR000571">
    <property type="entry name" value="Znf_CCCH"/>
</dbReference>
<accession>A0A9W9I912</accession>
<keyword evidence="1" id="KW-0862">Zinc</keyword>